<sequence>MSPRTLRWILAPKRFERVLESRKNGYLLIFLWGHSKFLSISLSALVFVSMICGGVILVDCVSLYPLI</sequence>
<keyword evidence="3" id="KW-1185">Reference proteome</keyword>
<dbReference type="AlphaFoldDB" id="A0AAV1WC13"/>
<evidence type="ECO:0000256" key="1">
    <source>
        <dbReference type="SAM" id="Phobius"/>
    </source>
</evidence>
<evidence type="ECO:0008006" key="4">
    <source>
        <dbReference type="Google" id="ProtNLM"/>
    </source>
</evidence>
<comment type="caution">
    <text evidence="2">The sequence shown here is derived from an EMBL/GenBank/DDBJ whole genome shotgun (WGS) entry which is preliminary data.</text>
</comment>
<keyword evidence="1" id="KW-0472">Membrane</keyword>
<name>A0AAV1WC13_LUPLU</name>
<evidence type="ECO:0000313" key="2">
    <source>
        <dbReference type="EMBL" id="CAL0306491.1"/>
    </source>
</evidence>
<keyword evidence="1" id="KW-0812">Transmembrane</keyword>
<proteinExistence type="predicted"/>
<organism evidence="2 3">
    <name type="scientific">Lupinus luteus</name>
    <name type="common">European yellow lupine</name>
    <dbReference type="NCBI Taxonomy" id="3873"/>
    <lineage>
        <taxon>Eukaryota</taxon>
        <taxon>Viridiplantae</taxon>
        <taxon>Streptophyta</taxon>
        <taxon>Embryophyta</taxon>
        <taxon>Tracheophyta</taxon>
        <taxon>Spermatophyta</taxon>
        <taxon>Magnoliopsida</taxon>
        <taxon>eudicotyledons</taxon>
        <taxon>Gunneridae</taxon>
        <taxon>Pentapetalae</taxon>
        <taxon>rosids</taxon>
        <taxon>fabids</taxon>
        <taxon>Fabales</taxon>
        <taxon>Fabaceae</taxon>
        <taxon>Papilionoideae</taxon>
        <taxon>50 kb inversion clade</taxon>
        <taxon>genistoids sensu lato</taxon>
        <taxon>core genistoids</taxon>
        <taxon>Genisteae</taxon>
        <taxon>Lupinus</taxon>
    </lineage>
</organism>
<reference evidence="2 3" key="1">
    <citation type="submission" date="2024-03" db="EMBL/GenBank/DDBJ databases">
        <authorList>
            <person name="Martinez-Hernandez J."/>
        </authorList>
    </citation>
    <scope>NUCLEOTIDE SEQUENCE [LARGE SCALE GENOMIC DNA]</scope>
</reference>
<dbReference type="Proteomes" id="UP001497480">
    <property type="component" value="Unassembled WGS sequence"/>
</dbReference>
<gene>
    <name evidence="2" type="ORF">LLUT_LOCUS7551</name>
</gene>
<accession>A0AAV1WC13</accession>
<feature type="transmembrane region" description="Helical" evidence="1">
    <location>
        <begin position="37"/>
        <end position="64"/>
    </location>
</feature>
<keyword evidence="1" id="KW-1133">Transmembrane helix</keyword>
<dbReference type="EMBL" id="CAXHTB010000005">
    <property type="protein sequence ID" value="CAL0306491.1"/>
    <property type="molecule type" value="Genomic_DNA"/>
</dbReference>
<evidence type="ECO:0000313" key="3">
    <source>
        <dbReference type="Proteomes" id="UP001497480"/>
    </source>
</evidence>
<protein>
    <recommendedName>
        <fullName evidence="4">Transmembrane protein</fullName>
    </recommendedName>
</protein>